<dbReference type="AlphaFoldDB" id="A0A480AJI1"/>
<comment type="caution">
    <text evidence="7">The sequence shown here is derived from an EMBL/GenBank/DDBJ whole genome shotgun (WGS) entry which is preliminary data.</text>
</comment>
<dbReference type="GO" id="GO:0005886">
    <property type="term" value="C:plasma membrane"/>
    <property type="evidence" value="ECO:0007669"/>
    <property type="project" value="UniProtKB-SubCell"/>
</dbReference>
<dbReference type="CDD" id="cd06581">
    <property type="entry name" value="TM_PBP1_LivM_like"/>
    <property type="match status" value="1"/>
</dbReference>
<gene>
    <name evidence="7" type="ORF">AQPW35_02570</name>
</gene>
<dbReference type="RefSeq" id="WP_137730950.1">
    <property type="nucleotide sequence ID" value="NZ_BJCL01000001.1"/>
</dbReference>
<evidence type="ECO:0000256" key="2">
    <source>
        <dbReference type="ARBA" id="ARBA00022475"/>
    </source>
</evidence>
<proteinExistence type="predicted"/>
<evidence type="ECO:0000256" key="4">
    <source>
        <dbReference type="ARBA" id="ARBA00022989"/>
    </source>
</evidence>
<evidence type="ECO:0000313" key="7">
    <source>
        <dbReference type="EMBL" id="GCL61176.1"/>
    </source>
</evidence>
<evidence type="ECO:0000256" key="3">
    <source>
        <dbReference type="ARBA" id="ARBA00022692"/>
    </source>
</evidence>
<feature type="transmembrane region" description="Helical" evidence="6">
    <location>
        <begin position="22"/>
        <end position="39"/>
    </location>
</feature>
<dbReference type="InterPro" id="IPR043428">
    <property type="entry name" value="LivM-like"/>
</dbReference>
<dbReference type="GO" id="GO:0015658">
    <property type="term" value="F:branched-chain amino acid transmembrane transporter activity"/>
    <property type="evidence" value="ECO:0007669"/>
    <property type="project" value="InterPro"/>
</dbReference>
<name>A0A480AJI1_9BURK</name>
<dbReference type="PANTHER" id="PTHR30482:SF20">
    <property type="entry name" value="HIGH-AFFINITY BRANCHED-CHAIN AMINO ACID TRANSPORT SYSTEM PERMEASE PROTEIN LIVM"/>
    <property type="match status" value="1"/>
</dbReference>
<comment type="subcellular location">
    <subcellularLocation>
        <location evidence="1">Cell membrane</location>
        <topology evidence="1">Multi-pass membrane protein</topology>
    </subcellularLocation>
</comment>
<keyword evidence="2" id="KW-1003">Cell membrane</keyword>
<dbReference type="Proteomes" id="UP000301751">
    <property type="component" value="Unassembled WGS sequence"/>
</dbReference>
<feature type="transmembrane region" description="Helical" evidence="6">
    <location>
        <begin position="170"/>
        <end position="190"/>
    </location>
</feature>
<dbReference type="EMBL" id="BJCL01000001">
    <property type="protein sequence ID" value="GCL61176.1"/>
    <property type="molecule type" value="Genomic_DNA"/>
</dbReference>
<dbReference type="OrthoDB" id="3460090at2"/>
<feature type="transmembrane region" description="Helical" evidence="6">
    <location>
        <begin position="93"/>
        <end position="115"/>
    </location>
</feature>
<organism evidence="7 8">
    <name type="scientific">Pseudaquabacterium pictum</name>
    <dbReference type="NCBI Taxonomy" id="2315236"/>
    <lineage>
        <taxon>Bacteria</taxon>
        <taxon>Pseudomonadati</taxon>
        <taxon>Pseudomonadota</taxon>
        <taxon>Betaproteobacteria</taxon>
        <taxon>Burkholderiales</taxon>
        <taxon>Sphaerotilaceae</taxon>
        <taxon>Pseudaquabacterium</taxon>
    </lineage>
</organism>
<dbReference type="InterPro" id="IPR001851">
    <property type="entry name" value="ABC_transp_permease"/>
</dbReference>
<feature type="transmembrane region" description="Helical" evidence="6">
    <location>
        <begin position="122"/>
        <end position="143"/>
    </location>
</feature>
<feature type="transmembrane region" description="Helical" evidence="6">
    <location>
        <begin position="257"/>
        <end position="280"/>
    </location>
</feature>
<dbReference type="PANTHER" id="PTHR30482">
    <property type="entry name" value="HIGH-AFFINITY BRANCHED-CHAIN AMINO ACID TRANSPORT SYSTEM PERMEASE"/>
    <property type="match status" value="1"/>
</dbReference>
<feature type="transmembrane region" description="Helical" evidence="6">
    <location>
        <begin position="51"/>
        <end position="73"/>
    </location>
</feature>
<accession>A0A480AJI1</accession>
<keyword evidence="8" id="KW-1185">Reference proteome</keyword>
<keyword evidence="5 6" id="KW-0472">Membrane</keyword>
<dbReference type="Pfam" id="PF02653">
    <property type="entry name" value="BPD_transp_2"/>
    <property type="match status" value="1"/>
</dbReference>
<evidence type="ECO:0000313" key="8">
    <source>
        <dbReference type="Proteomes" id="UP000301751"/>
    </source>
</evidence>
<sequence>MRFIFKTDYAQDLQIVKHSGQAFWYGLLMAAMLAAPLWAGDYWLSQISFVLIYAVAGLGLMVLSGFTGLASIGHAAFLGVGAYVQAVLSAKGWPFPVTMAMAAGLSAAVGVVVGLPALRVKGIYLAIATLSFGFIVEEVLARWESVTKGNAGMSVTSPQFFGADLASSEAFYYIALGTTVLVTLGVLNLLRSATGRAFIAIRDSEISAQSMGIHLAGYKTLAFALSAAIVGLAGALYAHKLRFISPDQFGIVQSVDLLLLVVVGGVGSVHGAFLGAIFLITMPQLIALGKDYLPPAIGQAAGLQAVVYGVVLMAFVLFEPHGLYGRWLKVRTWLQLFPFYRKGMFKRQKSYAKSERLK</sequence>
<evidence type="ECO:0000256" key="1">
    <source>
        <dbReference type="ARBA" id="ARBA00004651"/>
    </source>
</evidence>
<keyword evidence="4 6" id="KW-1133">Transmembrane helix</keyword>
<feature type="transmembrane region" description="Helical" evidence="6">
    <location>
        <begin position="211"/>
        <end position="237"/>
    </location>
</feature>
<feature type="transmembrane region" description="Helical" evidence="6">
    <location>
        <begin position="292"/>
        <end position="318"/>
    </location>
</feature>
<protein>
    <submittedName>
        <fullName evidence="7">Branched-chain amino acid ABC transporter permease</fullName>
    </submittedName>
</protein>
<evidence type="ECO:0000256" key="6">
    <source>
        <dbReference type="SAM" id="Phobius"/>
    </source>
</evidence>
<keyword evidence="3 6" id="KW-0812">Transmembrane</keyword>
<reference evidence="8" key="1">
    <citation type="submission" date="2019-03" db="EMBL/GenBank/DDBJ databases">
        <title>Aquabacterium pictum sp.nov., the first bacteriochlorophyll a-containing freshwater bacterium in the genus Aquabacterium of the class Betaproteobacteria.</title>
        <authorList>
            <person name="Hirose S."/>
            <person name="Tank M."/>
            <person name="Hara E."/>
            <person name="Tamaki H."/>
            <person name="Takaichi S."/>
            <person name="Haruta S."/>
            <person name="Hanada S."/>
        </authorList>
    </citation>
    <scope>NUCLEOTIDE SEQUENCE [LARGE SCALE GENOMIC DNA]</scope>
    <source>
        <strain evidence="8">W35</strain>
    </source>
</reference>
<evidence type="ECO:0000256" key="5">
    <source>
        <dbReference type="ARBA" id="ARBA00023136"/>
    </source>
</evidence>